<keyword evidence="1" id="KW-0472">Membrane</keyword>
<evidence type="ECO:0000313" key="2">
    <source>
        <dbReference type="EMBL" id="CAK9013032.1"/>
    </source>
</evidence>
<comment type="caution">
    <text evidence="2">The sequence shown here is derived from an EMBL/GenBank/DDBJ whole genome shotgun (WGS) entry which is preliminary data.</text>
</comment>
<evidence type="ECO:0000256" key="1">
    <source>
        <dbReference type="SAM" id="Phobius"/>
    </source>
</evidence>
<protein>
    <submittedName>
        <fullName evidence="2">Uncharacterized protein</fullName>
    </submittedName>
</protein>
<name>A0ABP0JF48_9DINO</name>
<proteinExistence type="predicted"/>
<sequence length="161" mass="17850">MLLRHQLPMSEAAKERGTSRTEFVHNAASCIVAITTHLYLGPAALILSVQYQLRGQEASLSAFLVNPVKQTDIMQDVQCGRIGEMFTGNILYQIIFWLLQWETGIDTLLHHIGFFLAGLLVLHLGVYPKLASSAMSMEVSSVFLSTSLDRESLRESSPEPS</sequence>
<dbReference type="EMBL" id="CAXAMN010005247">
    <property type="protein sequence ID" value="CAK9013032.1"/>
    <property type="molecule type" value="Genomic_DNA"/>
</dbReference>
<reference evidence="2 3" key="1">
    <citation type="submission" date="2024-02" db="EMBL/GenBank/DDBJ databases">
        <authorList>
            <person name="Chen Y."/>
            <person name="Shah S."/>
            <person name="Dougan E. K."/>
            <person name="Thang M."/>
            <person name="Chan C."/>
        </authorList>
    </citation>
    <scope>NUCLEOTIDE SEQUENCE [LARGE SCALE GENOMIC DNA]</scope>
</reference>
<keyword evidence="3" id="KW-1185">Reference proteome</keyword>
<keyword evidence="1" id="KW-1133">Transmembrane helix</keyword>
<organism evidence="2 3">
    <name type="scientific">Durusdinium trenchii</name>
    <dbReference type="NCBI Taxonomy" id="1381693"/>
    <lineage>
        <taxon>Eukaryota</taxon>
        <taxon>Sar</taxon>
        <taxon>Alveolata</taxon>
        <taxon>Dinophyceae</taxon>
        <taxon>Suessiales</taxon>
        <taxon>Symbiodiniaceae</taxon>
        <taxon>Durusdinium</taxon>
    </lineage>
</organism>
<feature type="transmembrane region" description="Helical" evidence="1">
    <location>
        <begin position="23"/>
        <end position="47"/>
    </location>
</feature>
<evidence type="ECO:0000313" key="3">
    <source>
        <dbReference type="Proteomes" id="UP001642484"/>
    </source>
</evidence>
<dbReference type="Proteomes" id="UP001642484">
    <property type="component" value="Unassembled WGS sequence"/>
</dbReference>
<keyword evidence="1" id="KW-0812">Transmembrane</keyword>
<gene>
    <name evidence="2" type="ORF">CCMP2556_LOCUS11096</name>
</gene>
<accession>A0ABP0JF48</accession>
<feature type="transmembrane region" description="Helical" evidence="1">
    <location>
        <begin position="108"/>
        <end position="127"/>
    </location>
</feature>